<sequence length="140" mass="16380">FVFDGYMGVYDTVTVTTQERDEVMEPDDWARDDFGYFTWTEEGQDIYFSYEIDNRLFSTYSADVEVAIWFGETKHSDLVSQAVAIPSFDKEEFSWTIDTGVLRPDDIPETQDYEFSVIIKRDGVERRIIVHVSSLRPVEF</sequence>
<proteinExistence type="predicted"/>
<organism evidence="1">
    <name type="scientific">marine sediment metagenome</name>
    <dbReference type="NCBI Taxonomy" id="412755"/>
    <lineage>
        <taxon>unclassified sequences</taxon>
        <taxon>metagenomes</taxon>
        <taxon>ecological metagenomes</taxon>
    </lineage>
</organism>
<dbReference type="AlphaFoldDB" id="X1TKX8"/>
<accession>X1TKX8</accession>
<reference evidence="1" key="1">
    <citation type="journal article" date="2014" name="Front. Microbiol.">
        <title>High frequency of phylogenetically diverse reductive dehalogenase-homologous genes in deep subseafloor sedimentary metagenomes.</title>
        <authorList>
            <person name="Kawai M."/>
            <person name="Futagami T."/>
            <person name="Toyoda A."/>
            <person name="Takaki Y."/>
            <person name="Nishi S."/>
            <person name="Hori S."/>
            <person name="Arai W."/>
            <person name="Tsubouchi T."/>
            <person name="Morono Y."/>
            <person name="Uchiyama I."/>
            <person name="Ito T."/>
            <person name="Fujiyama A."/>
            <person name="Inagaki F."/>
            <person name="Takami H."/>
        </authorList>
    </citation>
    <scope>NUCLEOTIDE SEQUENCE</scope>
    <source>
        <strain evidence="1">Expedition CK06-06</strain>
    </source>
</reference>
<protein>
    <submittedName>
        <fullName evidence="1">Uncharacterized protein</fullName>
    </submittedName>
</protein>
<dbReference type="EMBL" id="BARW01023118">
    <property type="protein sequence ID" value="GAI92001.1"/>
    <property type="molecule type" value="Genomic_DNA"/>
</dbReference>
<comment type="caution">
    <text evidence="1">The sequence shown here is derived from an EMBL/GenBank/DDBJ whole genome shotgun (WGS) entry which is preliminary data.</text>
</comment>
<feature type="non-terminal residue" evidence="1">
    <location>
        <position position="1"/>
    </location>
</feature>
<name>X1TKX8_9ZZZZ</name>
<evidence type="ECO:0000313" key="1">
    <source>
        <dbReference type="EMBL" id="GAI92001.1"/>
    </source>
</evidence>
<gene>
    <name evidence="1" type="ORF">S12H4_38413</name>
</gene>